<evidence type="ECO:0000256" key="1">
    <source>
        <dbReference type="SAM" id="Phobius"/>
    </source>
</evidence>
<keyword evidence="3" id="KW-1185">Reference proteome</keyword>
<feature type="transmembrane region" description="Helical" evidence="1">
    <location>
        <begin position="110"/>
        <end position="132"/>
    </location>
</feature>
<proteinExistence type="predicted"/>
<dbReference type="Proteomes" id="UP000001949">
    <property type="component" value="Unassembled WGS sequence"/>
</dbReference>
<protein>
    <submittedName>
        <fullName evidence="2">Uncharacterized protein</fullName>
    </submittedName>
</protein>
<feature type="transmembrane region" description="Helical" evidence="1">
    <location>
        <begin position="86"/>
        <end position="104"/>
    </location>
</feature>
<name>Q4MYA3_THEPA</name>
<accession>Q4MYA3</accession>
<evidence type="ECO:0000313" key="3">
    <source>
        <dbReference type="Proteomes" id="UP000001949"/>
    </source>
</evidence>
<dbReference type="EMBL" id="AAGK01000009">
    <property type="protein sequence ID" value="EAN30406.1"/>
    <property type="molecule type" value="Genomic_DNA"/>
</dbReference>
<evidence type="ECO:0000313" key="2">
    <source>
        <dbReference type="EMBL" id="EAN30406.1"/>
    </source>
</evidence>
<comment type="caution">
    <text evidence="2">The sequence shown here is derived from an EMBL/GenBank/DDBJ whole genome shotgun (WGS) entry which is preliminary data.</text>
</comment>
<dbReference type="GeneID" id="3882244"/>
<keyword evidence="1" id="KW-1133">Transmembrane helix</keyword>
<dbReference type="VEuPathDB" id="PiroplasmaDB:TpMuguga_05g00020"/>
<reference evidence="2 3" key="1">
    <citation type="journal article" date="2005" name="Science">
        <title>Genome sequence of Theileria parva, a bovine pathogen that transforms lymphocytes.</title>
        <authorList>
            <person name="Gardner M.J."/>
            <person name="Bishop R."/>
            <person name="Shah T."/>
            <person name="de Villiers E.P."/>
            <person name="Carlton J.M."/>
            <person name="Hall N."/>
            <person name="Ren Q."/>
            <person name="Paulsen I.T."/>
            <person name="Pain A."/>
            <person name="Berriman M."/>
            <person name="Wilson R.J.M."/>
            <person name="Sato S."/>
            <person name="Ralph S.A."/>
            <person name="Mann D.J."/>
            <person name="Xiong Z."/>
            <person name="Shallom S.J."/>
            <person name="Weidman J."/>
            <person name="Jiang L."/>
            <person name="Lynn J."/>
            <person name="Weaver B."/>
            <person name="Shoaibi A."/>
            <person name="Domingo A.R."/>
            <person name="Wasawo D."/>
            <person name="Crabtree J."/>
            <person name="Wortman J.R."/>
            <person name="Haas B."/>
            <person name="Angiuoli S.V."/>
            <person name="Creasy T.H."/>
            <person name="Lu C."/>
            <person name="Suh B."/>
            <person name="Silva J.C."/>
            <person name="Utterback T.R."/>
            <person name="Feldblyum T.V."/>
            <person name="Pertea M."/>
            <person name="Allen J."/>
            <person name="Nierman W.C."/>
            <person name="Taracha E.L.N."/>
            <person name="Salzberg S.L."/>
            <person name="White O.R."/>
            <person name="Fitzhugh H.A."/>
            <person name="Morzaria S."/>
            <person name="Venter J.C."/>
            <person name="Fraser C.M."/>
            <person name="Nene V."/>
        </authorList>
    </citation>
    <scope>NUCLEOTIDE SEQUENCE [LARGE SCALE GENOMIC DNA]</scope>
    <source>
        <strain evidence="2 3">Muguga</strain>
    </source>
</reference>
<dbReference type="AlphaFoldDB" id="Q4MYA3"/>
<dbReference type="InParanoid" id="Q4MYA3"/>
<feature type="transmembrane region" description="Helical" evidence="1">
    <location>
        <begin position="47"/>
        <end position="65"/>
    </location>
</feature>
<dbReference type="KEGG" id="tpv:TP05_0020"/>
<keyword evidence="1" id="KW-0472">Membrane</keyword>
<sequence length="133" mass="15586">MLISLIISICIYALITYYGKEKGLVILVSYNIIRYLFNVTVDAINTVNYESTIIGMIVTYGLYVYRNYFHKIRKAVYYLYTLPRGVLNFFIPLLPEVLVNILWLKEYTLATLLGFIFNFIYNVTTDLISLYCK</sequence>
<organism evidence="2 3">
    <name type="scientific">Theileria parva</name>
    <name type="common">East coast fever infection agent</name>
    <dbReference type="NCBI Taxonomy" id="5875"/>
    <lineage>
        <taxon>Eukaryota</taxon>
        <taxon>Sar</taxon>
        <taxon>Alveolata</taxon>
        <taxon>Apicomplexa</taxon>
        <taxon>Aconoidasida</taxon>
        <taxon>Piroplasmida</taxon>
        <taxon>Theileriidae</taxon>
        <taxon>Theileria</taxon>
    </lineage>
</organism>
<keyword evidence="1" id="KW-0812">Transmembrane</keyword>
<gene>
    <name evidence="2" type="ordered locus">TP05_0020</name>
</gene>